<dbReference type="InterPro" id="IPR051298">
    <property type="entry name" value="Heme_transport/Cell_adhesion"/>
</dbReference>
<dbReference type="STRING" id="411473.RUMCAL_00543"/>
<comment type="caution">
    <text evidence="4">The sequence shown here is derived from an EMBL/GenBank/DDBJ whole genome shotgun (WGS) entry which is preliminary data.</text>
</comment>
<protein>
    <submittedName>
        <fullName evidence="4">Dockerin type I repeat-containing domain protein</fullName>
    </submittedName>
</protein>
<dbReference type="PROSITE" id="PS00018">
    <property type="entry name" value="EF_HAND_1"/>
    <property type="match status" value="1"/>
</dbReference>
<dbReference type="Proteomes" id="UP000016662">
    <property type="component" value="Unassembled WGS sequence"/>
</dbReference>
<dbReference type="Gene3D" id="1.10.1330.10">
    <property type="entry name" value="Dockerin domain"/>
    <property type="match status" value="1"/>
</dbReference>
<feature type="compositionally biased region" description="Low complexity" evidence="1">
    <location>
        <begin position="658"/>
        <end position="720"/>
    </location>
</feature>
<dbReference type="GO" id="GO:0004553">
    <property type="term" value="F:hydrolase activity, hydrolyzing O-glycosyl compounds"/>
    <property type="evidence" value="ECO:0007669"/>
    <property type="project" value="InterPro"/>
</dbReference>
<dbReference type="InterPro" id="IPR016134">
    <property type="entry name" value="Dockerin_dom"/>
</dbReference>
<feature type="region of interest" description="Disordered" evidence="1">
    <location>
        <begin position="658"/>
        <end position="740"/>
    </location>
</feature>
<dbReference type="SUPFAM" id="SSF63446">
    <property type="entry name" value="Type I dockerin domain"/>
    <property type="match status" value="1"/>
</dbReference>
<dbReference type="AlphaFoldDB" id="U2KXT2"/>
<dbReference type="Pfam" id="PF00404">
    <property type="entry name" value="Dockerin_1"/>
    <property type="match status" value="1"/>
</dbReference>
<dbReference type="InterPro" id="IPR036439">
    <property type="entry name" value="Dockerin_dom_sf"/>
</dbReference>
<evidence type="ECO:0000313" key="4">
    <source>
        <dbReference type="EMBL" id="ERJ97077.1"/>
    </source>
</evidence>
<evidence type="ECO:0000256" key="1">
    <source>
        <dbReference type="SAM" id="MobiDB-lite"/>
    </source>
</evidence>
<keyword evidence="2" id="KW-0732">Signal</keyword>
<dbReference type="RefSeq" id="WP_021680502.1">
    <property type="nucleotide sequence ID" value="NZ_KI260294.1"/>
</dbReference>
<dbReference type="PATRIC" id="fig|411473.3.peg.417"/>
<accession>U2KXT2</accession>
<reference evidence="4 5" key="1">
    <citation type="submission" date="2013-07" db="EMBL/GenBank/DDBJ databases">
        <authorList>
            <person name="Weinstock G."/>
            <person name="Sodergren E."/>
            <person name="Wylie T."/>
            <person name="Fulton L."/>
            <person name="Fulton R."/>
            <person name="Fronick C."/>
            <person name="O'Laughlin M."/>
            <person name="Godfrey J."/>
            <person name="Miner T."/>
            <person name="Herter B."/>
            <person name="Appelbaum E."/>
            <person name="Cordes M."/>
            <person name="Lek S."/>
            <person name="Wollam A."/>
            <person name="Pepin K.H."/>
            <person name="Palsikar V.B."/>
            <person name="Mitreva M."/>
            <person name="Wilson R.K."/>
        </authorList>
    </citation>
    <scope>NUCLEOTIDE SEQUENCE [LARGE SCALE GENOMIC DNA]</scope>
    <source>
        <strain evidence="4 5">ATCC 27760</strain>
    </source>
</reference>
<keyword evidence="5" id="KW-1185">Reference proteome</keyword>
<evidence type="ECO:0000313" key="5">
    <source>
        <dbReference type="Proteomes" id="UP000016662"/>
    </source>
</evidence>
<feature type="signal peptide" evidence="2">
    <location>
        <begin position="1"/>
        <end position="25"/>
    </location>
</feature>
<dbReference type="EMBL" id="AWVF01000057">
    <property type="protein sequence ID" value="ERJ97077.1"/>
    <property type="molecule type" value="Genomic_DNA"/>
</dbReference>
<dbReference type="PROSITE" id="PS51766">
    <property type="entry name" value="DOCKERIN"/>
    <property type="match status" value="1"/>
</dbReference>
<organism evidence="4 5">
    <name type="scientific">Ruminococcus callidus ATCC 27760</name>
    <dbReference type="NCBI Taxonomy" id="411473"/>
    <lineage>
        <taxon>Bacteria</taxon>
        <taxon>Bacillati</taxon>
        <taxon>Bacillota</taxon>
        <taxon>Clostridia</taxon>
        <taxon>Eubacteriales</taxon>
        <taxon>Oscillospiraceae</taxon>
        <taxon>Ruminococcus</taxon>
    </lineage>
</organism>
<feature type="chain" id="PRO_5038457533" evidence="2">
    <location>
        <begin position="26"/>
        <end position="902"/>
    </location>
</feature>
<dbReference type="InterPro" id="IPR018247">
    <property type="entry name" value="EF_Hand_1_Ca_BS"/>
</dbReference>
<feature type="compositionally biased region" description="Low complexity" evidence="1">
    <location>
        <begin position="727"/>
        <end position="740"/>
    </location>
</feature>
<dbReference type="CDD" id="cd14256">
    <property type="entry name" value="Dockerin_I"/>
    <property type="match status" value="1"/>
</dbReference>
<proteinExistence type="predicted"/>
<name>U2KXT2_9FIRM</name>
<dbReference type="GO" id="GO:0000272">
    <property type="term" value="P:polysaccharide catabolic process"/>
    <property type="evidence" value="ECO:0007669"/>
    <property type="project" value="InterPro"/>
</dbReference>
<sequence>MKRIWKKMMAILMAVFLVCTTLVLAGGAEAVSALAEAGGNTPEVTDGADAQQFADNSGDIIIGNISIELDQLIKNHYMVTVPVTMPNNPGFTVLQFGVKWDVTRMSVQGARSTGNMKLPILTIANDKRQIWMMFIENDCKETNISSLTAEINPDVKVGDTFVLEGAYADYADNKALYKDKTMKSHDLNIVSGTITIVDSVVPEVKLQIGEVRPSMRDLDENDYMVEVPVTAEANNGFSDMVFGFRWDASKVTAEPPSGNIPEGLSLIPTIDNQNGVGWIHVIADSTYTGSDICTLRFTVPDNTKPGSIYDITGCSSDGDKEASVANHSGTAGTLTINNGRIFATSTQAANSFAFGKVTIPDISISMEDLEQSDHLISVPITITSNSCFTMLAFGVSWDTNDLSIVSCTCDDTKNLGMIESYSDDNNGIWMQFLYRGPYDAFTGTALCTLTFRVRSDISLGDKIMLNPQELSPDGDSMIIVSTKGTFGDLNMQKGTISLVSANELTAAATVKISDVEIDTYHLWLKSYVVDVPIVLKRNTGVSYLSMGVFYDETVAQAQELQSVDIDQIGVLDDFSQRASSGASSGWLEFRSVDPGSGYVYSGTTLGVLKIKLDESVKAGDVIDLSAVSLSPTGAVATVEIADGSRSSPALVSGSIRITEAATTTPAETTTSAEQTTETETTVTTTATTEETTISETETTTVTETTSAGTTTETTTETTETTTEETTTETVTETTVTSTETTAATTTGYTAAIKTDHLNRTTLRVRAGQTSRLQFYPAEGNGDDCVWMSSDTDIVKLAPGNTSAEIMLTCNRVGTAEVSVLYDGQVHTCSVSVVSGDSEAAGDVNVDNQTDLSDLVMLNHMLLGQIPTGDAASQSADINGDGYLDNCDVLLLMQMLLNQGLLQ</sequence>
<feature type="domain" description="Dockerin" evidence="3">
    <location>
        <begin position="836"/>
        <end position="902"/>
    </location>
</feature>
<evidence type="ECO:0000256" key="2">
    <source>
        <dbReference type="SAM" id="SignalP"/>
    </source>
</evidence>
<gene>
    <name evidence="4" type="ORF">RUMCAL_00543</name>
</gene>
<dbReference type="PANTHER" id="PTHR22917">
    <property type="entry name" value="HEMOPEXIN DOMAIN-CONTAINING PROTEIN"/>
    <property type="match status" value="1"/>
</dbReference>
<evidence type="ECO:0000259" key="3">
    <source>
        <dbReference type="PROSITE" id="PS51766"/>
    </source>
</evidence>
<dbReference type="Gene3D" id="2.60.40.680">
    <property type="match status" value="1"/>
</dbReference>
<dbReference type="HOGENOM" id="CLU_321282_0_0_9"/>
<dbReference type="InterPro" id="IPR002105">
    <property type="entry name" value="Dockerin_1_rpt"/>
</dbReference>
<dbReference type="PANTHER" id="PTHR22917:SF6">
    <property type="entry name" value="EG:8D8.2 PROTEIN-RELATED"/>
    <property type="match status" value="1"/>
</dbReference>